<feature type="repeat" description="WD" evidence="3">
    <location>
        <begin position="158"/>
        <end position="199"/>
    </location>
</feature>
<dbReference type="InterPro" id="IPR036322">
    <property type="entry name" value="WD40_repeat_dom_sf"/>
</dbReference>
<feature type="non-terminal residue" evidence="5">
    <location>
        <position position="1078"/>
    </location>
</feature>
<dbReference type="SMART" id="SM00320">
    <property type="entry name" value="WD40"/>
    <property type="match status" value="6"/>
</dbReference>
<dbReference type="PROSITE" id="PS00678">
    <property type="entry name" value="WD_REPEATS_1"/>
    <property type="match status" value="1"/>
</dbReference>
<dbReference type="InterPro" id="IPR001680">
    <property type="entry name" value="WD40_rpt"/>
</dbReference>
<dbReference type="PROSITE" id="PS50294">
    <property type="entry name" value="WD_REPEATS_REGION"/>
    <property type="match status" value="1"/>
</dbReference>
<reference evidence="5" key="1">
    <citation type="submission" date="2021-02" db="EMBL/GenBank/DDBJ databases">
        <authorList>
            <person name="Dougan E. K."/>
            <person name="Rhodes N."/>
            <person name="Thang M."/>
            <person name="Chan C."/>
        </authorList>
    </citation>
    <scope>NUCLEOTIDE SEQUENCE</scope>
</reference>
<dbReference type="InterPro" id="IPR015943">
    <property type="entry name" value="WD40/YVTN_repeat-like_dom_sf"/>
</dbReference>
<organism evidence="5 6">
    <name type="scientific">Symbiodinium necroappetens</name>
    <dbReference type="NCBI Taxonomy" id="1628268"/>
    <lineage>
        <taxon>Eukaryota</taxon>
        <taxon>Sar</taxon>
        <taxon>Alveolata</taxon>
        <taxon>Dinophyceae</taxon>
        <taxon>Suessiales</taxon>
        <taxon>Symbiodiniaceae</taxon>
        <taxon>Symbiodinium</taxon>
    </lineage>
</organism>
<evidence type="ECO:0000256" key="4">
    <source>
        <dbReference type="SAM" id="MobiDB-lite"/>
    </source>
</evidence>
<dbReference type="PANTHER" id="PTHR22838:SF0">
    <property type="entry name" value="WD REPEAT-CONTAINING PROTEIN 26"/>
    <property type="match status" value="1"/>
</dbReference>
<accession>A0A812NMD4</accession>
<evidence type="ECO:0000313" key="6">
    <source>
        <dbReference type="Proteomes" id="UP000601435"/>
    </source>
</evidence>
<evidence type="ECO:0000256" key="2">
    <source>
        <dbReference type="ARBA" id="ARBA00022737"/>
    </source>
</evidence>
<comment type="caution">
    <text evidence="5">The sequence shown here is derived from an EMBL/GenBank/DDBJ whole genome shotgun (WGS) entry which is preliminary data.</text>
</comment>
<dbReference type="Pfam" id="PF00400">
    <property type="entry name" value="WD40"/>
    <property type="match status" value="2"/>
</dbReference>
<dbReference type="Gene3D" id="2.130.10.10">
    <property type="entry name" value="YVTN repeat-like/Quinoprotein amine dehydrogenase"/>
    <property type="match status" value="1"/>
</dbReference>
<dbReference type="Proteomes" id="UP000601435">
    <property type="component" value="Unassembled WGS sequence"/>
</dbReference>
<keyword evidence="6" id="KW-1185">Reference proteome</keyword>
<dbReference type="SUPFAM" id="SSF50978">
    <property type="entry name" value="WD40 repeat-like"/>
    <property type="match status" value="1"/>
</dbReference>
<keyword evidence="2" id="KW-0677">Repeat</keyword>
<dbReference type="PANTHER" id="PTHR22838">
    <property type="entry name" value="WD REPEAT PROTEIN 26-RELATED"/>
    <property type="match status" value="1"/>
</dbReference>
<dbReference type="OrthoDB" id="441691at2759"/>
<dbReference type="AlphaFoldDB" id="A0A812NMD4"/>
<dbReference type="EMBL" id="CAJNJA010013375">
    <property type="protein sequence ID" value="CAE7319433.1"/>
    <property type="molecule type" value="Genomic_DNA"/>
</dbReference>
<evidence type="ECO:0000313" key="5">
    <source>
        <dbReference type="EMBL" id="CAE7319433.1"/>
    </source>
</evidence>
<name>A0A812NMD4_9DINO</name>
<evidence type="ECO:0000256" key="3">
    <source>
        <dbReference type="PROSITE-ProRule" id="PRU00221"/>
    </source>
</evidence>
<evidence type="ECO:0000256" key="1">
    <source>
        <dbReference type="ARBA" id="ARBA00022574"/>
    </source>
</evidence>
<feature type="compositionally biased region" description="Low complexity" evidence="4">
    <location>
        <begin position="775"/>
        <end position="790"/>
    </location>
</feature>
<proteinExistence type="predicted"/>
<keyword evidence="1 3" id="KW-0853">WD repeat</keyword>
<sequence length="1078" mass="120318">FAASQDETQAPAEDAAPDGATSDDAQKRSSISAAIDSVKSWFGTAPEKGGKAAGVLRASLKGTKAMKQAKRDVDPNADLKPVQELQDSESAVTCVCFGQERLHRAYILFVTASKDGTVVVYRCYRTEMEIAMLAAEDFRGDNAAPPPDHSNIAVHSRLVGHSRAITSVFFNLLEDQLVTTSIDKSVRFWNVDTGEMLKVFTDSSPVPVAAFLPFNPQVFVAANSNAVLRLVNVQNGMVLQKLKVETEVRTLKFDDTGLFLLAGTKSGSIHVLEATDASTLKFKFKVQLARGGVTCLVFVPAAHGQPPCLLVNTSDSSASIIDCTYGPPPGVLTNLAVRHRVRVAHALLPLKCCYSPSSQGYLISASEDKEVYIYSLAKGANYKMSYLKHHQVPVVAVATNHQAQGRGTSRPQHPRHASAPRHYGHFAVRKRAVSFCFVHRCPSETGADLQLQKASGRALTQRIRSDPVLPRIAEGQARVGSSARKVSIEDADAGSLPQVSGGLVAKRATAFKHATSLLPPASVEEATNAALASIEDIRSSVEHFQGRSNGDKEAFVEEASDVREDLRYRLARYRYARRIEPPPPPLAMDPAFEPAPPRPVQVAAAQIMSSSCLRSFQPDRRRAQLAEQAEHRRLRLEAAKTKRELSHQELEEKTLADIDRYLQRMEHYELEKNSSRSGGRRRPLASFTLEQQLQERQKQFATIMAAAAFCAFAVKAMAGFGPISQACLFRFNRISVQEKGIAARPFARAVAINLWRSHYAEAVRVRLTCELQEASPLSQASPTPSSPTRSPSRRSLKESADRTIMQMQLPLLEKSEALPFMWRCQLMEDMVVNRLRLRRARAHARCLLAALRCWHPFRALRMMRDVMAKIRRLQDFLRRAVIRLKATRVALKVQMLQIERDLIEKEQDEEPKEAKDSKDFCRRMSHKALDQKTQDQTKALLPDTWRTQAVNCLLRLRRHEQLQLLQEWRMDMATYHWEVQEWRRARSALTCPIMPPYPTHVPSSKELAKIIFEARRKCRNGAPPPITLSTAPKIEIEGTGLEWYPKEADAGQLHDQLDMMEEVIEPLVTPKGSILDPS</sequence>
<dbReference type="PROSITE" id="PS50082">
    <property type="entry name" value="WD_REPEATS_2"/>
    <property type="match status" value="1"/>
</dbReference>
<feature type="region of interest" description="Disordered" evidence="4">
    <location>
        <begin position="1"/>
        <end position="29"/>
    </location>
</feature>
<gene>
    <name evidence="5" type="primary">WDR13</name>
    <name evidence="5" type="ORF">SNEC2469_LOCUS8003</name>
</gene>
<dbReference type="InterPro" id="IPR051350">
    <property type="entry name" value="WD_repeat-ST_regulator"/>
</dbReference>
<dbReference type="InterPro" id="IPR019775">
    <property type="entry name" value="WD40_repeat_CS"/>
</dbReference>
<protein>
    <submittedName>
        <fullName evidence="5">WDR13 protein</fullName>
    </submittedName>
</protein>
<feature type="region of interest" description="Disordered" evidence="4">
    <location>
        <begin position="775"/>
        <end position="799"/>
    </location>
</feature>